<keyword evidence="2" id="KW-1185">Reference proteome</keyword>
<organism evidence="1 2">
    <name type="scientific">Malus domestica</name>
    <name type="common">Apple</name>
    <name type="synonym">Pyrus malus</name>
    <dbReference type="NCBI Taxonomy" id="3750"/>
    <lineage>
        <taxon>Eukaryota</taxon>
        <taxon>Viridiplantae</taxon>
        <taxon>Streptophyta</taxon>
        <taxon>Embryophyta</taxon>
        <taxon>Tracheophyta</taxon>
        <taxon>Spermatophyta</taxon>
        <taxon>Magnoliopsida</taxon>
        <taxon>eudicotyledons</taxon>
        <taxon>Gunneridae</taxon>
        <taxon>Pentapetalae</taxon>
        <taxon>rosids</taxon>
        <taxon>fabids</taxon>
        <taxon>Rosales</taxon>
        <taxon>Rosaceae</taxon>
        <taxon>Amygdaloideae</taxon>
        <taxon>Maleae</taxon>
        <taxon>Malus</taxon>
    </lineage>
</organism>
<evidence type="ECO:0000313" key="1">
    <source>
        <dbReference type="EMBL" id="RXH78321.1"/>
    </source>
</evidence>
<dbReference type="AlphaFoldDB" id="A0A498I9U7"/>
<name>A0A498I9U7_MALDO</name>
<gene>
    <name evidence="1" type="ORF">DVH24_001839</name>
</gene>
<accession>A0A498I9U7</accession>
<evidence type="ECO:0000313" key="2">
    <source>
        <dbReference type="Proteomes" id="UP000290289"/>
    </source>
</evidence>
<comment type="caution">
    <text evidence="1">The sequence shown here is derived from an EMBL/GenBank/DDBJ whole genome shotgun (WGS) entry which is preliminary data.</text>
</comment>
<proteinExistence type="predicted"/>
<protein>
    <submittedName>
        <fullName evidence="1">Uncharacterized protein</fullName>
    </submittedName>
</protein>
<dbReference type="Proteomes" id="UP000290289">
    <property type="component" value="Chromosome 13"/>
</dbReference>
<dbReference type="STRING" id="3750.A0A498I9U7"/>
<reference evidence="1 2" key="1">
    <citation type="submission" date="2018-10" db="EMBL/GenBank/DDBJ databases">
        <title>A high-quality apple genome assembly.</title>
        <authorList>
            <person name="Hu J."/>
        </authorList>
    </citation>
    <scope>NUCLEOTIDE SEQUENCE [LARGE SCALE GENOMIC DNA]</scope>
    <source>
        <strain evidence="2">cv. HFTH1</strain>
        <tissue evidence="1">Young leaf</tissue>
    </source>
</reference>
<sequence>MFGFCVAVKSLIQNPKKSRTFLTATASSSSISVALHYSPISYPFSHPFVRLSSQISKTFLSPLSNWISSTPLYIDRNVVILKKIEASLNLNLLRRRPSFLLPMEVGSLSPAPTVVDCRVMLKEGADDFVNLPNLISMSRLTSGPFLGW</sequence>
<dbReference type="EMBL" id="RDQH01000339">
    <property type="protein sequence ID" value="RXH78321.1"/>
    <property type="molecule type" value="Genomic_DNA"/>
</dbReference>